<proteinExistence type="inferred from homology"/>
<accession>A0A183P0T1</accession>
<dbReference type="GO" id="GO:0045271">
    <property type="term" value="C:respiratory chain complex I"/>
    <property type="evidence" value="ECO:0007669"/>
    <property type="project" value="InterPro"/>
</dbReference>
<dbReference type="PANTHER" id="PTHR32470">
    <property type="entry name" value="ADH DEHYDROGENASE [UBIQUINONE] 1 ALPHA SUBCOMPLEX ASSEMBLY FACTOR 2"/>
    <property type="match status" value="1"/>
</dbReference>
<reference evidence="2 3" key="1">
    <citation type="submission" date="2018-11" db="EMBL/GenBank/DDBJ databases">
        <authorList>
            <consortium name="Pathogen Informatics"/>
        </authorList>
    </citation>
    <scope>NUCLEOTIDE SEQUENCE [LARGE SCALE GENOMIC DNA]</scope>
    <source>
        <strain>Denwood</strain>
        <strain evidence="3">Zambia</strain>
    </source>
</reference>
<evidence type="ECO:0000313" key="3">
    <source>
        <dbReference type="Proteomes" id="UP000269396"/>
    </source>
</evidence>
<evidence type="ECO:0000256" key="1">
    <source>
        <dbReference type="ARBA" id="ARBA00007355"/>
    </source>
</evidence>
<dbReference type="EMBL" id="UZAL01028590">
    <property type="protein sequence ID" value="VDP42268.1"/>
    <property type="molecule type" value="Genomic_DNA"/>
</dbReference>
<dbReference type="Proteomes" id="UP000269396">
    <property type="component" value="Unassembled WGS sequence"/>
</dbReference>
<organism evidence="2 3">
    <name type="scientific">Schistosoma mattheei</name>
    <dbReference type="NCBI Taxonomy" id="31246"/>
    <lineage>
        <taxon>Eukaryota</taxon>
        <taxon>Metazoa</taxon>
        <taxon>Spiralia</taxon>
        <taxon>Lophotrochozoa</taxon>
        <taxon>Platyhelminthes</taxon>
        <taxon>Trematoda</taxon>
        <taxon>Digenea</taxon>
        <taxon>Strigeidida</taxon>
        <taxon>Schistosomatoidea</taxon>
        <taxon>Schistosomatidae</taxon>
        <taxon>Schistosoma</taxon>
    </lineage>
</organism>
<dbReference type="InterPro" id="IPR052618">
    <property type="entry name" value="ComplexI_NDUFA12"/>
</dbReference>
<name>A0A183P0T1_9TREM</name>
<dbReference type="STRING" id="31246.A0A183P0T1"/>
<evidence type="ECO:0000313" key="2">
    <source>
        <dbReference type="EMBL" id="VDP42268.1"/>
    </source>
</evidence>
<dbReference type="InterPro" id="IPR007763">
    <property type="entry name" value="NDUFA12"/>
</dbReference>
<protein>
    <submittedName>
        <fullName evidence="2">Uncharacterized protein</fullName>
    </submittedName>
</protein>
<dbReference type="PANTHER" id="PTHR32470:SF2">
    <property type="entry name" value="NADH DEHYDROGENASE [UBIQUINONE] 1 ALPHA SUBCOMPLEX ASSEMBLY FACTOR 2"/>
    <property type="match status" value="1"/>
</dbReference>
<dbReference type="Pfam" id="PF05071">
    <property type="entry name" value="NDUFA12"/>
    <property type="match status" value="1"/>
</dbReference>
<gene>
    <name evidence="2" type="ORF">SMTD_LOCUS7965</name>
</gene>
<sequence length="303" mass="34850">MRRLYGATKELGGKYCKPERPVKDKEGRPITDIQGQEQMVEHFEELLNRPVTPDIEAEYTDVPKDVNSPTVEEIRLVIKQFKTGETVHSDNIPAEAQFTPVKNLWKISAPALGLYIRSTPRFIFYHTKCTLMTTSNVNRSILKQIFLSFRAMFYRERPRLVGVDKSGNRYFEAPPNKASEHTHLSKLPKRFFLMPGQNGLECSHGNMDVELSSVPPEWHSWLSHRRSNPPTEEEIEANAVSMNNRLSRAAELEVKYNEERQEMIRQGLLHTDKVESSNIHSKSLFPVYSDLQISPDESHKGTK</sequence>
<dbReference type="GO" id="GO:0032981">
    <property type="term" value="P:mitochondrial respiratory chain complex I assembly"/>
    <property type="evidence" value="ECO:0007669"/>
    <property type="project" value="TreeGrafter"/>
</dbReference>
<dbReference type="GO" id="GO:0005739">
    <property type="term" value="C:mitochondrion"/>
    <property type="evidence" value="ECO:0007669"/>
    <property type="project" value="TreeGrafter"/>
</dbReference>
<dbReference type="AlphaFoldDB" id="A0A183P0T1"/>
<comment type="similarity">
    <text evidence="1">Belongs to the complex I NDUFA12 subunit family.</text>
</comment>
<keyword evidence="3" id="KW-1185">Reference proteome</keyword>